<dbReference type="PROSITE" id="PS51379">
    <property type="entry name" value="4FE4S_FER_2"/>
    <property type="match status" value="2"/>
</dbReference>
<comment type="caution">
    <text evidence="2">The sequence shown here is derived from an EMBL/GenBank/DDBJ whole genome shotgun (WGS) entry which is preliminary data.</text>
</comment>
<keyword evidence="3" id="KW-1185">Reference proteome</keyword>
<feature type="domain" description="4Fe-4S ferredoxin-type" evidence="1">
    <location>
        <begin position="38"/>
        <end position="67"/>
    </location>
</feature>
<gene>
    <name evidence="2" type="ORF">H1S01_18995</name>
</gene>
<dbReference type="EMBL" id="JACVHF010000046">
    <property type="protein sequence ID" value="MBC9786545.1"/>
    <property type="molecule type" value="Genomic_DNA"/>
</dbReference>
<dbReference type="RefSeq" id="WP_188041967.1">
    <property type="nucleotide sequence ID" value="NZ_JACVHF010000046.1"/>
</dbReference>
<evidence type="ECO:0000259" key="1">
    <source>
        <dbReference type="PROSITE" id="PS51379"/>
    </source>
</evidence>
<feature type="domain" description="4Fe-4S ferredoxin-type" evidence="1">
    <location>
        <begin position="6"/>
        <end position="35"/>
    </location>
</feature>
<proteinExistence type="predicted"/>
<organism evidence="2 3">
    <name type="scientific">Heliobacterium chlorum</name>
    <dbReference type="NCBI Taxonomy" id="2698"/>
    <lineage>
        <taxon>Bacteria</taxon>
        <taxon>Bacillati</taxon>
        <taxon>Bacillota</taxon>
        <taxon>Clostridia</taxon>
        <taxon>Eubacteriales</taxon>
        <taxon>Heliobacteriaceae</taxon>
        <taxon>Heliobacterium</taxon>
    </lineage>
</organism>
<sequence>MEEKGPRLYRIEKNCIGCRFCVDICSWDALEGKGRERSSFKIDEKLCPGCGICADCCPVGAIQKVKDE</sequence>
<dbReference type="Pfam" id="PF12838">
    <property type="entry name" value="Fer4_7"/>
    <property type="match status" value="1"/>
</dbReference>
<name>A0ABR7T709_HELCL</name>
<evidence type="ECO:0000313" key="2">
    <source>
        <dbReference type="EMBL" id="MBC9786545.1"/>
    </source>
</evidence>
<protein>
    <submittedName>
        <fullName evidence="2">4Fe-4S binding protein</fullName>
    </submittedName>
</protein>
<accession>A0ABR7T709</accession>
<dbReference type="InterPro" id="IPR017896">
    <property type="entry name" value="4Fe4S_Fe-S-bd"/>
</dbReference>
<dbReference type="Gene3D" id="3.30.70.20">
    <property type="match status" value="1"/>
</dbReference>
<dbReference type="SUPFAM" id="SSF54862">
    <property type="entry name" value="4Fe-4S ferredoxins"/>
    <property type="match status" value="1"/>
</dbReference>
<dbReference type="Proteomes" id="UP000617402">
    <property type="component" value="Unassembled WGS sequence"/>
</dbReference>
<reference evidence="2 3" key="1">
    <citation type="submission" date="2020-07" db="EMBL/GenBank/DDBJ databases">
        <title>Draft whole-genome sequence of Heliobacterium chlorum DSM 3682, type strain.</title>
        <authorList>
            <person name="Kyndt J.A."/>
            <person name="Meyer T.E."/>
            <person name="Imhoff J.F."/>
        </authorList>
    </citation>
    <scope>NUCLEOTIDE SEQUENCE [LARGE SCALE GENOMIC DNA]</scope>
    <source>
        <strain evidence="2 3">DSM 3682</strain>
    </source>
</reference>
<evidence type="ECO:0000313" key="3">
    <source>
        <dbReference type="Proteomes" id="UP000617402"/>
    </source>
</evidence>